<gene>
    <name evidence="5" type="primary">lrp_3</name>
    <name evidence="5" type="ORF">LMG21510_03105</name>
</gene>
<organism evidence="5 6">
    <name type="scientific">Cupriavidus respiraculi</name>
    <dbReference type="NCBI Taxonomy" id="195930"/>
    <lineage>
        <taxon>Bacteria</taxon>
        <taxon>Pseudomonadati</taxon>
        <taxon>Pseudomonadota</taxon>
        <taxon>Betaproteobacteria</taxon>
        <taxon>Burkholderiales</taxon>
        <taxon>Burkholderiaceae</taxon>
        <taxon>Cupriavidus</taxon>
    </lineage>
</organism>
<keyword evidence="1" id="KW-0805">Transcription regulation</keyword>
<accession>A0ABN7YTC4</accession>
<evidence type="ECO:0000256" key="1">
    <source>
        <dbReference type="ARBA" id="ARBA00023015"/>
    </source>
</evidence>
<sequence length="167" mass="18648">MRRDELLDDYARRILAELQRDARQSLQQLSAAVGLSVTPCWKRLKAMEEAGVIRNYTVWVDRERVGLSNCVLAEINLARHSETVVEEFEAAVRACPAIVECYSTTGQADYLIKVLTPDIRAYDDFLHNIVFRLPGVTGIRSSIVLREVKSGAPLPIGPARRPADGAR</sequence>
<dbReference type="InterPro" id="IPR036390">
    <property type="entry name" value="WH_DNA-bd_sf"/>
</dbReference>
<dbReference type="EMBL" id="CAJZAH010000003">
    <property type="protein sequence ID" value="CAG9176717.1"/>
    <property type="molecule type" value="Genomic_DNA"/>
</dbReference>
<dbReference type="InterPro" id="IPR019888">
    <property type="entry name" value="Tscrpt_reg_AsnC-like"/>
</dbReference>
<dbReference type="InterPro" id="IPR000485">
    <property type="entry name" value="AsnC-type_HTH_dom"/>
</dbReference>
<dbReference type="Gene3D" id="1.10.10.10">
    <property type="entry name" value="Winged helix-like DNA-binding domain superfamily/Winged helix DNA-binding domain"/>
    <property type="match status" value="1"/>
</dbReference>
<dbReference type="PANTHER" id="PTHR30154">
    <property type="entry name" value="LEUCINE-RESPONSIVE REGULATORY PROTEIN"/>
    <property type="match status" value="1"/>
</dbReference>
<keyword evidence="3" id="KW-0804">Transcription</keyword>
<dbReference type="CDD" id="cd00090">
    <property type="entry name" value="HTH_ARSR"/>
    <property type="match status" value="1"/>
</dbReference>
<dbReference type="PROSITE" id="PS50956">
    <property type="entry name" value="HTH_ASNC_2"/>
    <property type="match status" value="1"/>
</dbReference>
<dbReference type="Pfam" id="PF13412">
    <property type="entry name" value="HTH_24"/>
    <property type="match status" value="1"/>
</dbReference>
<dbReference type="SUPFAM" id="SSF54909">
    <property type="entry name" value="Dimeric alpha+beta barrel"/>
    <property type="match status" value="1"/>
</dbReference>
<evidence type="ECO:0000256" key="3">
    <source>
        <dbReference type="ARBA" id="ARBA00023163"/>
    </source>
</evidence>
<dbReference type="InterPro" id="IPR019885">
    <property type="entry name" value="Tscrpt_reg_HTH_AsnC-type_CS"/>
</dbReference>
<comment type="caution">
    <text evidence="5">The sequence shown here is derived from an EMBL/GenBank/DDBJ whole genome shotgun (WGS) entry which is preliminary data.</text>
</comment>
<keyword evidence="6" id="KW-1185">Reference proteome</keyword>
<evidence type="ECO:0000313" key="6">
    <source>
        <dbReference type="Proteomes" id="UP000721236"/>
    </source>
</evidence>
<dbReference type="PROSITE" id="PS00519">
    <property type="entry name" value="HTH_ASNC_1"/>
    <property type="match status" value="1"/>
</dbReference>
<dbReference type="InterPro" id="IPR019887">
    <property type="entry name" value="Tscrpt_reg_AsnC/Lrp_C"/>
</dbReference>
<protein>
    <submittedName>
        <fullName evidence="5">Leucine-responsive regulatory protein</fullName>
    </submittedName>
</protein>
<dbReference type="RefSeq" id="WP_222208527.1">
    <property type="nucleotide sequence ID" value="NZ_CAJZAH010000003.1"/>
</dbReference>
<evidence type="ECO:0000313" key="5">
    <source>
        <dbReference type="EMBL" id="CAG9176717.1"/>
    </source>
</evidence>
<dbReference type="PANTHER" id="PTHR30154:SF34">
    <property type="entry name" value="TRANSCRIPTIONAL REGULATOR AZLB"/>
    <property type="match status" value="1"/>
</dbReference>
<evidence type="ECO:0000256" key="2">
    <source>
        <dbReference type="ARBA" id="ARBA00023125"/>
    </source>
</evidence>
<proteinExistence type="predicted"/>
<name>A0ABN7YTC4_9BURK</name>
<evidence type="ECO:0000259" key="4">
    <source>
        <dbReference type="PROSITE" id="PS50956"/>
    </source>
</evidence>
<dbReference type="InterPro" id="IPR036388">
    <property type="entry name" value="WH-like_DNA-bd_sf"/>
</dbReference>
<dbReference type="SMART" id="SM00344">
    <property type="entry name" value="HTH_ASNC"/>
    <property type="match status" value="1"/>
</dbReference>
<dbReference type="Pfam" id="PF01037">
    <property type="entry name" value="AsnC_trans_reg"/>
    <property type="match status" value="1"/>
</dbReference>
<dbReference type="SUPFAM" id="SSF46785">
    <property type="entry name" value="Winged helix' DNA-binding domain"/>
    <property type="match status" value="1"/>
</dbReference>
<dbReference type="InterPro" id="IPR011008">
    <property type="entry name" value="Dimeric_a/b-barrel"/>
</dbReference>
<dbReference type="PRINTS" id="PR00033">
    <property type="entry name" value="HTHASNC"/>
</dbReference>
<feature type="domain" description="HTH asnC-type" evidence="4">
    <location>
        <begin position="7"/>
        <end position="68"/>
    </location>
</feature>
<dbReference type="Gene3D" id="3.30.70.920">
    <property type="match status" value="1"/>
</dbReference>
<keyword evidence="2" id="KW-0238">DNA-binding</keyword>
<dbReference type="Proteomes" id="UP000721236">
    <property type="component" value="Unassembled WGS sequence"/>
</dbReference>
<dbReference type="InterPro" id="IPR011991">
    <property type="entry name" value="ArsR-like_HTH"/>
</dbReference>
<reference evidence="5 6" key="1">
    <citation type="submission" date="2021-08" db="EMBL/GenBank/DDBJ databases">
        <authorList>
            <person name="Peeters C."/>
        </authorList>
    </citation>
    <scope>NUCLEOTIDE SEQUENCE [LARGE SCALE GENOMIC DNA]</scope>
    <source>
        <strain evidence="5 6">LMG 21510</strain>
    </source>
</reference>